<keyword evidence="3" id="KW-0238">DNA-binding</keyword>
<keyword evidence="5" id="KW-0539">Nucleus</keyword>
<evidence type="ECO:0000256" key="7">
    <source>
        <dbReference type="SAM" id="MobiDB-lite"/>
    </source>
</evidence>
<dbReference type="Pfam" id="PF07716">
    <property type="entry name" value="bZIP_2"/>
    <property type="match status" value="1"/>
</dbReference>
<keyword evidence="6" id="KW-0175">Coiled coil</keyword>
<sequence>MDGSNSIPPLNTTQISYPSTKEDGNKTNVSSAHPMPLIRLPAGSPLFSPGPRSTMFQSSHVFSPFPPLTPSSSSSAPVENIDSSIRFNNNLSLPPMMSHPTGINNNLSRPLVSPSIGFNINSSLPPMIPSMRYKPLRVSDNTLPLGKAHKRSKSDIIGLNSMIPHKGKEGVSEMKSDEELFEEEFSAYKNFNFSAFNFNENEDEIRAVQEYDPSSKHNTSVSLDSCFTNNFKKPPLPPLNFTGKVSSTTSVHGNDIDGSDYKDVRRILANRESAARSKERKKQNLAHLKHKVMTLEIEKYTLSTEFSLFEKKKMALMSENNHLAIQLESKKQHMKLAEAMNKQLNDEVKRLKAAATLNQHISAQIQQLNMAKAMNEQLSEELQQLNVKVCEMMQNPMEFETSNMQPPN</sequence>
<dbReference type="GO" id="GO:0005634">
    <property type="term" value="C:nucleus"/>
    <property type="evidence" value="ECO:0007669"/>
    <property type="project" value="UniProtKB-SubCell"/>
</dbReference>
<evidence type="ECO:0000256" key="4">
    <source>
        <dbReference type="ARBA" id="ARBA00023163"/>
    </source>
</evidence>
<evidence type="ECO:0000256" key="1">
    <source>
        <dbReference type="ARBA" id="ARBA00004123"/>
    </source>
</evidence>
<evidence type="ECO:0000256" key="2">
    <source>
        <dbReference type="ARBA" id="ARBA00023015"/>
    </source>
</evidence>
<keyword evidence="4" id="KW-0804">Transcription</keyword>
<feature type="compositionally biased region" description="Polar residues" evidence="7">
    <location>
        <begin position="1"/>
        <end position="19"/>
    </location>
</feature>
<feature type="coiled-coil region" evidence="6">
    <location>
        <begin position="327"/>
        <end position="388"/>
    </location>
</feature>
<evidence type="ECO:0000256" key="5">
    <source>
        <dbReference type="ARBA" id="ARBA00023242"/>
    </source>
</evidence>
<evidence type="ECO:0000259" key="8">
    <source>
        <dbReference type="PROSITE" id="PS50217"/>
    </source>
</evidence>
<dbReference type="PROSITE" id="PS50217">
    <property type="entry name" value="BZIP"/>
    <property type="match status" value="1"/>
</dbReference>
<accession>A0ABD0Z0R6</accession>
<dbReference type="Proteomes" id="UP001558713">
    <property type="component" value="Unassembled WGS sequence"/>
</dbReference>
<keyword evidence="10" id="KW-1185">Reference proteome</keyword>
<evidence type="ECO:0000256" key="3">
    <source>
        <dbReference type="ARBA" id="ARBA00023125"/>
    </source>
</evidence>
<comment type="subcellular location">
    <subcellularLocation>
        <location evidence="1">Nucleus</location>
    </subcellularLocation>
</comment>
<feature type="coiled-coil region" evidence="6">
    <location>
        <begin position="271"/>
        <end position="298"/>
    </location>
</feature>
<dbReference type="SUPFAM" id="SSF57959">
    <property type="entry name" value="Leucine zipper domain"/>
    <property type="match status" value="1"/>
</dbReference>
<dbReference type="SMART" id="SM00338">
    <property type="entry name" value="BRLZ"/>
    <property type="match status" value="1"/>
</dbReference>
<dbReference type="AlphaFoldDB" id="A0ABD0Z0R6"/>
<gene>
    <name evidence="9" type="ORF">V5N11_001736</name>
</gene>
<protein>
    <submittedName>
        <fullName evidence="9">BZIP transcription factor 29</fullName>
    </submittedName>
</protein>
<feature type="domain" description="BZIP" evidence="8">
    <location>
        <begin position="260"/>
        <end position="323"/>
    </location>
</feature>
<comment type="caution">
    <text evidence="9">The sequence shown here is derived from an EMBL/GenBank/DDBJ whole genome shotgun (WGS) entry which is preliminary data.</text>
</comment>
<name>A0ABD0Z0R6_CARAN</name>
<dbReference type="PANTHER" id="PTHR13690:SF80">
    <property type="entry name" value="BZIP TRANSCRIPTION FACTOR FAMILY PROTEIN-RELATED"/>
    <property type="match status" value="1"/>
</dbReference>
<dbReference type="InterPro" id="IPR046347">
    <property type="entry name" value="bZIP_sf"/>
</dbReference>
<reference evidence="9 10" key="1">
    <citation type="submission" date="2024-04" db="EMBL/GenBank/DDBJ databases">
        <title>Genome assembly C_amara_ONT_v2.</title>
        <authorList>
            <person name="Yant L."/>
            <person name="Moore C."/>
            <person name="Slenker M."/>
        </authorList>
    </citation>
    <scope>NUCLEOTIDE SEQUENCE [LARGE SCALE GENOMIC DNA]</scope>
    <source>
        <tissue evidence="9">Leaf</tissue>
    </source>
</reference>
<dbReference type="CDD" id="cd14703">
    <property type="entry name" value="bZIP_plant_RF2"/>
    <property type="match status" value="1"/>
</dbReference>
<evidence type="ECO:0000313" key="10">
    <source>
        <dbReference type="Proteomes" id="UP001558713"/>
    </source>
</evidence>
<evidence type="ECO:0000256" key="6">
    <source>
        <dbReference type="SAM" id="Coils"/>
    </source>
</evidence>
<dbReference type="InterPro" id="IPR004827">
    <property type="entry name" value="bZIP"/>
</dbReference>
<feature type="region of interest" description="Disordered" evidence="7">
    <location>
        <begin position="1"/>
        <end position="35"/>
    </location>
</feature>
<keyword evidence="2" id="KW-0805">Transcription regulation</keyword>
<dbReference type="InterPro" id="IPR044759">
    <property type="entry name" value="bZIP_RF2"/>
</dbReference>
<dbReference type="GO" id="GO:0003677">
    <property type="term" value="F:DNA binding"/>
    <property type="evidence" value="ECO:0007669"/>
    <property type="project" value="UniProtKB-KW"/>
</dbReference>
<dbReference type="EMBL" id="JBANAX010000927">
    <property type="protein sequence ID" value="KAL1188306.1"/>
    <property type="molecule type" value="Genomic_DNA"/>
</dbReference>
<proteinExistence type="predicted"/>
<evidence type="ECO:0000313" key="9">
    <source>
        <dbReference type="EMBL" id="KAL1188306.1"/>
    </source>
</evidence>
<dbReference type="PANTHER" id="PTHR13690">
    <property type="entry name" value="TRANSCRIPTION FACTOR POSF21-RELATED"/>
    <property type="match status" value="1"/>
</dbReference>
<dbReference type="Gene3D" id="1.20.5.170">
    <property type="match status" value="1"/>
</dbReference>
<organism evidence="9 10">
    <name type="scientific">Cardamine amara subsp. amara</name>
    <dbReference type="NCBI Taxonomy" id="228776"/>
    <lineage>
        <taxon>Eukaryota</taxon>
        <taxon>Viridiplantae</taxon>
        <taxon>Streptophyta</taxon>
        <taxon>Embryophyta</taxon>
        <taxon>Tracheophyta</taxon>
        <taxon>Spermatophyta</taxon>
        <taxon>Magnoliopsida</taxon>
        <taxon>eudicotyledons</taxon>
        <taxon>Gunneridae</taxon>
        <taxon>Pentapetalae</taxon>
        <taxon>rosids</taxon>
        <taxon>malvids</taxon>
        <taxon>Brassicales</taxon>
        <taxon>Brassicaceae</taxon>
        <taxon>Cardamineae</taxon>
        <taxon>Cardamine</taxon>
    </lineage>
</organism>